<reference evidence="2 3" key="1">
    <citation type="submission" date="2019-04" db="EMBL/GenBank/DDBJ databases">
        <title>Chromosome genome assembly for Takifugu flavidus.</title>
        <authorList>
            <person name="Xiao S."/>
        </authorList>
    </citation>
    <scope>NUCLEOTIDE SEQUENCE [LARGE SCALE GENOMIC DNA]</scope>
    <source>
        <strain evidence="2">HTHZ2018</strain>
        <tissue evidence="2">Muscle</tissue>
    </source>
</reference>
<proteinExistence type="predicted"/>
<dbReference type="AlphaFoldDB" id="A0A5C6NCW5"/>
<accession>A0A5C6NCW5</accession>
<dbReference type="Proteomes" id="UP000324091">
    <property type="component" value="Chromosome 22"/>
</dbReference>
<evidence type="ECO:0000313" key="2">
    <source>
        <dbReference type="EMBL" id="TWW64995.1"/>
    </source>
</evidence>
<keyword evidence="3" id="KW-1185">Reference proteome</keyword>
<dbReference type="InterPro" id="IPR036388">
    <property type="entry name" value="WH-like_DNA-bd_sf"/>
</dbReference>
<dbReference type="GO" id="GO:0015074">
    <property type="term" value="P:DNA integration"/>
    <property type="evidence" value="ECO:0007669"/>
    <property type="project" value="InterPro"/>
</dbReference>
<organism evidence="2 3">
    <name type="scientific">Takifugu flavidus</name>
    <name type="common">sansaifugu</name>
    <dbReference type="NCBI Taxonomy" id="433684"/>
    <lineage>
        <taxon>Eukaryota</taxon>
        <taxon>Metazoa</taxon>
        <taxon>Chordata</taxon>
        <taxon>Craniata</taxon>
        <taxon>Vertebrata</taxon>
        <taxon>Euteleostomi</taxon>
        <taxon>Actinopterygii</taxon>
        <taxon>Neopterygii</taxon>
        <taxon>Teleostei</taxon>
        <taxon>Neoteleostei</taxon>
        <taxon>Acanthomorphata</taxon>
        <taxon>Eupercaria</taxon>
        <taxon>Tetraodontiformes</taxon>
        <taxon>Tetradontoidea</taxon>
        <taxon>Tetraodontidae</taxon>
        <taxon>Takifugu</taxon>
    </lineage>
</organism>
<name>A0A5C6NCW5_9TELE</name>
<gene>
    <name evidence="2" type="ORF">D4764_22G0006420</name>
</gene>
<feature type="domain" description="Transposase Tc1-like" evidence="1">
    <location>
        <begin position="74"/>
        <end position="136"/>
    </location>
</feature>
<dbReference type="Pfam" id="PF01498">
    <property type="entry name" value="HTH_Tnp_Tc3_2"/>
    <property type="match status" value="1"/>
</dbReference>
<comment type="caution">
    <text evidence="2">The sequence shown here is derived from an EMBL/GenBank/DDBJ whole genome shotgun (WGS) entry which is preliminary data.</text>
</comment>
<dbReference type="GO" id="GO:0006313">
    <property type="term" value="P:DNA transposition"/>
    <property type="evidence" value="ECO:0007669"/>
    <property type="project" value="InterPro"/>
</dbReference>
<sequence>MVTSKETRAAIIALHKKGLTGKFIAASKIAPQSTIYRIIKNFKERGSIDAKQAPGRPRKSSKRQDRLLKLFQLRDRATTSTELAQKWQQAGVSASARTVRRRLLEEGLVSRRAAKKPLLSSKNIRDRLIFCRSYKDWTAEDWGPWNATNRVIITEQDIQKVPLDEKPETVEELKTKIKEKCKLQYGFSVMYEDPDFDNALCNLEDIGDLPATRATVKLIPLVVTATTTSTSDAACASDDRFCPHEAQLQ</sequence>
<evidence type="ECO:0000313" key="3">
    <source>
        <dbReference type="Proteomes" id="UP000324091"/>
    </source>
</evidence>
<dbReference type="Gene3D" id="1.10.10.10">
    <property type="entry name" value="Winged helix-like DNA-binding domain superfamily/Winged helix DNA-binding domain"/>
    <property type="match status" value="1"/>
</dbReference>
<dbReference type="GO" id="GO:0003677">
    <property type="term" value="F:DNA binding"/>
    <property type="evidence" value="ECO:0007669"/>
    <property type="project" value="InterPro"/>
</dbReference>
<protein>
    <recommendedName>
        <fullName evidence="1">Transposase Tc1-like domain-containing protein</fullName>
    </recommendedName>
</protein>
<dbReference type="EMBL" id="RHFK02000015">
    <property type="protein sequence ID" value="TWW64995.1"/>
    <property type="molecule type" value="Genomic_DNA"/>
</dbReference>
<dbReference type="InterPro" id="IPR009057">
    <property type="entry name" value="Homeodomain-like_sf"/>
</dbReference>
<evidence type="ECO:0000259" key="1">
    <source>
        <dbReference type="Pfam" id="PF01498"/>
    </source>
</evidence>
<dbReference type="InterPro" id="IPR002492">
    <property type="entry name" value="Transposase_Tc1-like"/>
</dbReference>
<dbReference type="SUPFAM" id="SSF46689">
    <property type="entry name" value="Homeodomain-like"/>
    <property type="match status" value="1"/>
</dbReference>